<dbReference type="PROSITE" id="PS50055">
    <property type="entry name" value="TYR_PHOSPHATASE_PTP"/>
    <property type="match status" value="1"/>
</dbReference>
<dbReference type="PANTHER" id="PTHR46957">
    <property type="entry name" value="CYTOKINE RECEPTOR"/>
    <property type="match status" value="1"/>
</dbReference>
<accession>R7UBJ1</accession>
<keyword evidence="8" id="KW-0325">Glycoprotein</keyword>
<reference evidence="15" key="1">
    <citation type="submission" date="2012-12" db="EMBL/GenBank/DDBJ databases">
        <authorList>
            <person name="Hellsten U."/>
            <person name="Grimwood J."/>
            <person name="Chapman J.A."/>
            <person name="Shapiro H."/>
            <person name="Aerts A."/>
            <person name="Otillar R.P."/>
            <person name="Terry A.Y."/>
            <person name="Boore J.L."/>
            <person name="Simakov O."/>
            <person name="Marletaz F."/>
            <person name="Cho S.-J."/>
            <person name="Edsinger-Gonzales E."/>
            <person name="Havlak P."/>
            <person name="Kuo D.-H."/>
            <person name="Larsson T."/>
            <person name="Lv J."/>
            <person name="Arendt D."/>
            <person name="Savage R."/>
            <person name="Osoegawa K."/>
            <person name="de Jong P."/>
            <person name="Lindberg D.R."/>
            <person name="Seaver E.C."/>
            <person name="Weisblat D.A."/>
            <person name="Putnam N.H."/>
            <person name="Grigoriev I.V."/>
            <person name="Rokhsar D.S."/>
        </authorList>
    </citation>
    <scope>NUCLEOTIDE SEQUENCE</scope>
    <source>
        <strain evidence="15">I ESC-2004</strain>
    </source>
</reference>
<keyword evidence="3 9" id="KW-0732">Signal</keyword>
<evidence type="ECO:0000313" key="14">
    <source>
        <dbReference type="EnsemblMetazoa" id="CapteP190589"/>
    </source>
</evidence>
<evidence type="ECO:0000313" key="13">
    <source>
        <dbReference type="EMBL" id="ELU03354.1"/>
    </source>
</evidence>
<evidence type="ECO:0000256" key="1">
    <source>
        <dbReference type="ARBA" id="ARBA00004167"/>
    </source>
</evidence>
<dbReference type="InterPro" id="IPR000242">
    <property type="entry name" value="PTP_cat"/>
</dbReference>
<dbReference type="PROSITE" id="PS50853">
    <property type="entry name" value="FN3"/>
    <property type="match status" value="1"/>
</dbReference>
<dbReference type="EMBL" id="AMQN01008482">
    <property type="status" value="NOT_ANNOTATED_CDS"/>
    <property type="molecule type" value="Genomic_DNA"/>
</dbReference>
<evidence type="ECO:0000256" key="5">
    <source>
        <dbReference type="ARBA" id="ARBA00022912"/>
    </source>
</evidence>
<dbReference type="OrthoDB" id="6272991at2759"/>
<feature type="domain" description="Fibronectin type-III" evidence="12">
    <location>
        <begin position="30"/>
        <end position="129"/>
    </location>
</feature>
<evidence type="ECO:0000256" key="9">
    <source>
        <dbReference type="SAM" id="SignalP"/>
    </source>
</evidence>
<keyword evidence="6" id="KW-1133">Transmembrane helix</keyword>
<name>R7UBJ1_CAPTE</name>
<feature type="signal peptide" evidence="9">
    <location>
        <begin position="1"/>
        <end position="20"/>
    </location>
</feature>
<dbReference type="Pfam" id="PF00041">
    <property type="entry name" value="fn3"/>
    <property type="match status" value="1"/>
</dbReference>
<keyword evidence="15" id="KW-1185">Reference proteome</keyword>
<reference evidence="13 15" key="2">
    <citation type="journal article" date="2013" name="Nature">
        <title>Insights into bilaterian evolution from three spiralian genomes.</title>
        <authorList>
            <person name="Simakov O."/>
            <person name="Marletaz F."/>
            <person name="Cho S.J."/>
            <person name="Edsinger-Gonzales E."/>
            <person name="Havlak P."/>
            <person name="Hellsten U."/>
            <person name="Kuo D.H."/>
            <person name="Larsson T."/>
            <person name="Lv J."/>
            <person name="Arendt D."/>
            <person name="Savage R."/>
            <person name="Osoegawa K."/>
            <person name="de Jong P."/>
            <person name="Grimwood J."/>
            <person name="Chapman J.A."/>
            <person name="Shapiro H."/>
            <person name="Aerts A."/>
            <person name="Otillar R.P."/>
            <person name="Terry A.Y."/>
            <person name="Boore J.L."/>
            <person name="Grigoriev I.V."/>
            <person name="Lindberg D.R."/>
            <person name="Seaver E.C."/>
            <person name="Weisblat D.A."/>
            <person name="Putnam N.H."/>
            <person name="Rokhsar D.S."/>
        </authorList>
    </citation>
    <scope>NUCLEOTIDE SEQUENCE</scope>
    <source>
        <strain evidence="13 15">I ESC-2004</strain>
    </source>
</reference>
<evidence type="ECO:0000256" key="8">
    <source>
        <dbReference type="ARBA" id="ARBA00023180"/>
    </source>
</evidence>
<dbReference type="CDD" id="cd00063">
    <property type="entry name" value="FN3"/>
    <property type="match status" value="1"/>
</dbReference>
<dbReference type="Gene3D" id="2.60.40.10">
    <property type="entry name" value="Immunoglobulins"/>
    <property type="match status" value="2"/>
</dbReference>
<dbReference type="GO" id="GO:0016020">
    <property type="term" value="C:membrane"/>
    <property type="evidence" value="ECO:0007669"/>
    <property type="project" value="UniProtKB-SubCell"/>
</dbReference>
<dbReference type="PROSITE" id="PS00383">
    <property type="entry name" value="TYR_PHOSPHATASE_1"/>
    <property type="match status" value="1"/>
</dbReference>
<dbReference type="AlphaFoldDB" id="R7UBJ1"/>
<feature type="chain" id="PRO_5008787882" evidence="9">
    <location>
        <begin position="21"/>
        <end position="787"/>
    </location>
</feature>
<dbReference type="InterPro" id="IPR013783">
    <property type="entry name" value="Ig-like_fold"/>
</dbReference>
<dbReference type="InterPro" id="IPR016130">
    <property type="entry name" value="Tyr_Pase_AS"/>
</dbReference>
<dbReference type="InterPro" id="IPR050713">
    <property type="entry name" value="RTP_Phos/Ushers"/>
</dbReference>
<evidence type="ECO:0000259" key="12">
    <source>
        <dbReference type="PROSITE" id="PS50853"/>
    </source>
</evidence>
<evidence type="ECO:0000259" key="10">
    <source>
        <dbReference type="PROSITE" id="PS50055"/>
    </source>
</evidence>
<keyword evidence="5" id="KW-0904">Protein phosphatase</keyword>
<dbReference type="SMART" id="SM00194">
    <property type="entry name" value="PTPc"/>
    <property type="match status" value="1"/>
</dbReference>
<dbReference type="HOGENOM" id="CLU_356499_0_0_1"/>
<comment type="subcellular location">
    <subcellularLocation>
        <location evidence="1">Membrane</location>
        <topology evidence="1">Single-pass membrane protein</topology>
    </subcellularLocation>
</comment>
<dbReference type="InterPro" id="IPR003961">
    <property type="entry name" value="FN3_dom"/>
</dbReference>
<reference evidence="14" key="3">
    <citation type="submission" date="2015-06" db="UniProtKB">
        <authorList>
            <consortium name="EnsemblMetazoa"/>
        </authorList>
    </citation>
    <scope>IDENTIFICATION</scope>
</reference>
<evidence type="ECO:0000256" key="3">
    <source>
        <dbReference type="ARBA" id="ARBA00022729"/>
    </source>
</evidence>
<dbReference type="InterPro" id="IPR000387">
    <property type="entry name" value="Tyr_Pase_dom"/>
</dbReference>
<evidence type="ECO:0000256" key="7">
    <source>
        <dbReference type="ARBA" id="ARBA00023136"/>
    </source>
</evidence>
<keyword evidence="4" id="KW-0378">Hydrolase</keyword>
<organism evidence="13">
    <name type="scientific">Capitella teleta</name>
    <name type="common">Polychaete worm</name>
    <dbReference type="NCBI Taxonomy" id="283909"/>
    <lineage>
        <taxon>Eukaryota</taxon>
        <taxon>Metazoa</taxon>
        <taxon>Spiralia</taxon>
        <taxon>Lophotrochozoa</taxon>
        <taxon>Annelida</taxon>
        <taxon>Polychaeta</taxon>
        <taxon>Sedentaria</taxon>
        <taxon>Scolecida</taxon>
        <taxon>Capitellidae</taxon>
        <taxon>Capitella</taxon>
    </lineage>
</organism>
<sequence>MEILIRKLLWLLISVSHVTTQATKIGAPFAASNVEAEPVDSSSIVVTWDLVQNISTANTTHYNVTLSESGSSFVKRVELEGFLHRRVVVDGLHAFRTYTVDILSFVYNETGEVYATPSDGTGSGSTLPAGSLFINQASKDTTQSTASGPVSSFVVKPLYAINQCYQMRANWTDPDGYDVKGEIELYIVSWTEQGEERNQTFHKSSLATRESECSAVIKNLNPNNVEYTFNMRVKNKDVNELGDLFSSEQVSTGQCSPVPPPDGGSDVISSGNDDVISQTRIQINSNLNLLSVPRFNTNIHRRSFSVYGPILWNSLPDDLRFETEIAIFKLQIARSFINDHGNGELSLQGVIVAQESDDLDDDLEEISLNELNTKYVPWGRAFADRLVTPYRATPDDWSIDFTPQTLDARGEGEEHVQVTIGDGECDKSDEVTYCNGHLLSDKHYNLDAETPEHRSNYAKTTFSARVLKDKYQRPDPVHLDNFDEYVTMMHNDGLFYEEYEAIRDEFPRKDPCHAGDRVGNRSKNRYCSLLPFDFSRVKLLPVNTFNEFSDYINASYLPVICAMGVSSNFEYIAAQGPMKGTLSDFWRMIWEQNVSIIVMLTKLEEGMRSKCYPYWPNAEGESISIGDLKLQMRSESIIDQYTIRIIDAYLGETHRVIQQFQFLSLTFDGPLDQTSHFLKFVKVVRNCVRPTMYGPMIVHCGNGMGRTGVFIAVDRLLQQIETGQKIDIYGTVSEMRKHRVLMVQSQYIFIHECIRDALKNNRASTFDEDEVEDEHQDNIYENGLCGI</sequence>
<feature type="domain" description="Tyrosine specific protein phosphatases" evidence="11">
    <location>
        <begin position="678"/>
        <end position="750"/>
    </location>
</feature>
<dbReference type="Gene3D" id="3.90.190.10">
    <property type="entry name" value="Protein tyrosine phosphatase superfamily"/>
    <property type="match status" value="1"/>
</dbReference>
<evidence type="ECO:0000256" key="4">
    <source>
        <dbReference type="ARBA" id="ARBA00022801"/>
    </source>
</evidence>
<dbReference type="SMART" id="SM00404">
    <property type="entry name" value="PTPc_motif"/>
    <property type="match status" value="1"/>
</dbReference>
<dbReference type="SUPFAM" id="SSF52799">
    <property type="entry name" value="(Phosphotyrosine protein) phosphatases II"/>
    <property type="match status" value="1"/>
</dbReference>
<evidence type="ECO:0000256" key="2">
    <source>
        <dbReference type="ARBA" id="ARBA00022692"/>
    </source>
</evidence>
<dbReference type="PANTHER" id="PTHR46957:SF3">
    <property type="entry name" value="CYTOKINE RECEPTOR"/>
    <property type="match status" value="1"/>
</dbReference>
<keyword evidence="7" id="KW-0472">Membrane</keyword>
<dbReference type="InterPro" id="IPR003595">
    <property type="entry name" value="Tyr_Pase_cat"/>
</dbReference>
<feature type="domain" description="Tyrosine-protein phosphatase" evidence="10">
    <location>
        <begin position="495"/>
        <end position="757"/>
    </location>
</feature>
<dbReference type="Proteomes" id="UP000014760">
    <property type="component" value="Unassembled WGS sequence"/>
</dbReference>
<proteinExistence type="predicted"/>
<dbReference type="SMART" id="SM00060">
    <property type="entry name" value="FN3"/>
    <property type="match status" value="2"/>
</dbReference>
<dbReference type="Pfam" id="PF00102">
    <property type="entry name" value="Y_phosphatase"/>
    <property type="match status" value="1"/>
</dbReference>
<gene>
    <name evidence="13" type="ORF">CAPTEDRAFT_190589</name>
</gene>
<dbReference type="STRING" id="283909.R7UBJ1"/>
<protein>
    <submittedName>
        <fullName evidence="13 14">Uncharacterized protein</fullName>
    </submittedName>
</protein>
<evidence type="ECO:0000259" key="11">
    <source>
        <dbReference type="PROSITE" id="PS50056"/>
    </source>
</evidence>
<dbReference type="InterPro" id="IPR036116">
    <property type="entry name" value="FN3_sf"/>
</dbReference>
<dbReference type="EMBL" id="KB303236">
    <property type="protein sequence ID" value="ELU03354.1"/>
    <property type="molecule type" value="Genomic_DNA"/>
</dbReference>
<evidence type="ECO:0000313" key="15">
    <source>
        <dbReference type="Proteomes" id="UP000014760"/>
    </source>
</evidence>
<dbReference type="PROSITE" id="PS50056">
    <property type="entry name" value="TYR_PHOSPHATASE_2"/>
    <property type="match status" value="1"/>
</dbReference>
<dbReference type="EnsemblMetazoa" id="CapteT190589">
    <property type="protein sequence ID" value="CapteP190589"/>
    <property type="gene ID" value="CapteG190589"/>
</dbReference>
<dbReference type="PRINTS" id="PR00700">
    <property type="entry name" value="PRTYPHPHTASE"/>
</dbReference>
<dbReference type="GO" id="GO:0004725">
    <property type="term" value="F:protein tyrosine phosphatase activity"/>
    <property type="evidence" value="ECO:0007669"/>
    <property type="project" value="InterPro"/>
</dbReference>
<evidence type="ECO:0000256" key="6">
    <source>
        <dbReference type="ARBA" id="ARBA00022989"/>
    </source>
</evidence>
<dbReference type="InterPro" id="IPR029021">
    <property type="entry name" value="Prot-tyrosine_phosphatase-like"/>
</dbReference>
<dbReference type="SUPFAM" id="SSF49265">
    <property type="entry name" value="Fibronectin type III"/>
    <property type="match status" value="2"/>
</dbReference>
<keyword evidence="2" id="KW-0812">Transmembrane</keyword>